<evidence type="ECO:0000256" key="2">
    <source>
        <dbReference type="ARBA" id="ARBA00022741"/>
    </source>
</evidence>
<accession>A0ABY0BVB5</accession>
<organism evidence="5 6">
    <name type="scientific">Aliidiomarina maris</name>
    <dbReference type="NCBI Taxonomy" id="531312"/>
    <lineage>
        <taxon>Bacteria</taxon>
        <taxon>Pseudomonadati</taxon>
        <taxon>Pseudomonadota</taxon>
        <taxon>Gammaproteobacteria</taxon>
        <taxon>Alteromonadales</taxon>
        <taxon>Idiomarinaceae</taxon>
        <taxon>Aliidiomarina</taxon>
    </lineage>
</organism>
<reference evidence="5 6" key="1">
    <citation type="journal article" date="2018" name="Front. Microbiol.">
        <title>Genome-Based Analysis Reveals the Taxonomy and Diversity of the Family Idiomarinaceae.</title>
        <authorList>
            <person name="Liu Y."/>
            <person name="Lai Q."/>
            <person name="Shao Z."/>
        </authorList>
    </citation>
    <scope>NUCLEOTIDE SEQUENCE [LARGE SCALE GENOMIC DNA]</scope>
    <source>
        <strain evidence="5 6">CF12-14</strain>
    </source>
</reference>
<dbReference type="InterPro" id="IPR050319">
    <property type="entry name" value="ABC_transp_ATP-bind"/>
</dbReference>
<evidence type="ECO:0000256" key="3">
    <source>
        <dbReference type="ARBA" id="ARBA00022840"/>
    </source>
</evidence>
<evidence type="ECO:0000313" key="5">
    <source>
        <dbReference type="EMBL" id="RUO28294.1"/>
    </source>
</evidence>
<name>A0ABY0BVB5_9GAMM</name>
<sequence length="259" mass="29218">MTMTELLRVSELSKDYLHKGRWWTPKRIRALKQVSFSLKSGETLAIIGETGSGKSSLARLIAGAESPTSGQIFLRDTELKPRDYSYRCRHIRMVFQDSEASLNPHLTIGRQLEEPLLFNTSLNASQRREAVAEALKKVGLLPEHAVFHCHMMSMGQKQRACIARAIMLNPDIIVADEALAALDSSIRAQIINLLLDLQRDMNMSYIFVSHSPEIIRHMADRILVLRDGEVIANAPTEEIFENNPDSYIQSLLQQTYTLG</sequence>
<dbReference type="SUPFAM" id="SSF52540">
    <property type="entry name" value="P-loop containing nucleoside triphosphate hydrolases"/>
    <property type="match status" value="1"/>
</dbReference>
<dbReference type="Gene3D" id="3.40.50.300">
    <property type="entry name" value="P-loop containing nucleotide triphosphate hydrolases"/>
    <property type="match status" value="1"/>
</dbReference>
<dbReference type="PANTHER" id="PTHR43776">
    <property type="entry name" value="TRANSPORT ATP-BINDING PROTEIN"/>
    <property type="match status" value="1"/>
</dbReference>
<gene>
    <name evidence="5" type="ORF">CWE07_00375</name>
</gene>
<dbReference type="PANTHER" id="PTHR43776:SF6">
    <property type="entry name" value="DIPEPTIDE TRANSPORT ATP-BINDING PROTEIN DPPF"/>
    <property type="match status" value="1"/>
</dbReference>
<keyword evidence="1" id="KW-0813">Transport</keyword>
<dbReference type="GO" id="GO:0005524">
    <property type="term" value="F:ATP binding"/>
    <property type="evidence" value="ECO:0007669"/>
    <property type="project" value="UniProtKB-KW"/>
</dbReference>
<evidence type="ECO:0000259" key="4">
    <source>
        <dbReference type="PROSITE" id="PS50893"/>
    </source>
</evidence>
<comment type="caution">
    <text evidence="5">The sequence shown here is derived from an EMBL/GenBank/DDBJ whole genome shotgun (WGS) entry which is preliminary data.</text>
</comment>
<dbReference type="InterPro" id="IPR027417">
    <property type="entry name" value="P-loop_NTPase"/>
</dbReference>
<dbReference type="Pfam" id="PF00005">
    <property type="entry name" value="ABC_tran"/>
    <property type="match status" value="1"/>
</dbReference>
<protein>
    <submittedName>
        <fullName evidence="5">Peptide ABC transporter ATP-binding protein</fullName>
    </submittedName>
</protein>
<proteinExistence type="predicted"/>
<dbReference type="EMBL" id="PIPK01000001">
    <property type="protein sequence ID" value="RUO28294.1"/>
    <property type="molecule type" value="Genomic_DNA"/>
</dbReference>
<evidence type="ECO:0000256" key="1">
    <source>
        <dbReference type="ARBA" id="ARBA00022448"/>
    </source>
</evidence>
<keyword evidence="3 5" id="KW-0067">ATP-binding</keyword>
<dbReference type="InterPro" id="IPR003593">
    <property type="entry name" value="AAA+_ATPase"/>
</dbReference>
<feature type="domain" description="ABC transporter" evidence="4">
    <location>
        <begin position="7"/>
        <end position="252"/>
    </location>
</feature>
<dbReference type="SMART" id="SM00382">
    <property type="entry name" value="AAA"/>
    <property type="match status" value="1"/>
</dbReference>
<keyword evidence="6" id="KW-1185">Reference proteome</keyword>
<evidence type="ECO:0000313" key="6">
    <source>
        <dbReference type="Proteomes" id="UP000287865"/>
    </source>
</evidence>
<dbReference type="PROSITE" id="PS50893">
    <property type="entry name" value="ABC_TRANSPORTER_2"/>
    <property type="match status" value="1"/>
</dbReference>
<dbReference type="Proteomes" id="UP000287865">
    <property type="component" value="Unassembled WGS sequence"/>
</dbReference>
<keyword evidence="2" id="KW-0547">Nucleotide-binding</keyword>
<dbReference type="CDD" id="cd03257">
    <property type="entry name" value="ABC_NikE_OppD_transporters"/>
    <property type="match status" value="1"/>
</dbReference>
<dbReference type="InterPro" id="IPR003439">
    <property type="entry name" value="ABC_transporter-like_ATP-bd"/>
</dbReference>